<organism evidence="2 3">
    <name type="scientific">Hydrogenophaga palleronii</name>
    <dbReference type="NCBI Taxonomy" id="65655"/>
    <lineage>
        <taxon>Bacteria</taxon>
        <taxon>Pseudomonadati</taxon>
        <taxon>Pseudomonadota</taxon>
        <taxon>Betaproteobacteria</taxon>
        <taxon>Burkholderiales</taxon>
        <taxon>Comamonadaceae</taxon>
        <taxon>Hydrogenophaga</taxon>
    </lineage>
</organism>
<reference evidence="2 3" key="1">
    <citation type="submission" date="2023-07" db="EMBL/GenBank/DDBJ databases">
        <title>Sorghum-associated microbial communities from plants grown in Nebraska, USA.</title>
        <authorList>
            <person name="Schachtman D."/>
        </authorList>
    </citation>
    <scope>NUCLEOTIDE SEQUENCE [LARGE SCALE GENOMIC DNA]</scope>
    <source>
        <strain evidence="2 3">4249</strain>
    </source>
</reference>
<dbReference type="Gene3D" id="3.40.50.300">
    <property type="entry name" value="P-loop containing nucleotide triphosphate hydrolases"/>
    <property type="match status" value="1"/>
</dbReference>
<dbReference type="PANTHER" id="PTHR35894:SF1">
    <property type="entry name" value="PHOSPHORIBULOKINASE _ URIDINE KINASE FAMILY"/>
    <property type="match status" value="1"/>
</dbReference>
<feature type="domain" description="AAA+ ATPase" evidence="1">
    <location>
        <begin position="42"/>
        <end position="218"/>
    </location>
</feature>
<dbReference type="CDD" id="cd00009">
    <property type="entry name" value="AAA"/>
    <property type="match status" value="1"/>
</dbReference>
<dbReference type="SMART" id="SM00382">
    <property type="entry name" value="AAA"/>
    <property type="match status" value="1"/>
</dbReference>
<dbReference type="SUPFAM" id="SSF52540">
    <property type="entry name" value="P-loop containing nucleoside triphosphate hydrolases"/>
    <property type="match status" value="1"/>
</dbReference>
<dbReference type="Pfam" id="PF13401">
    <property type="entry name" value="AAA_22"/>
    <property type="match status" value="1"/>
</dbReference>
<dbReference type="InterPro" id="IPR052026">
    <property type="entry name" value="ExeA_AAA_ATPase_DNA-bind"/>
</dbReference>
<dbReference type="RefSeq" id="WP_310315134.1">
    <property type="nucleotide sequence ID" value="NZ_JAVDWU010000003.1"/>
</dbReference>
<evidence type="ECO:0000313" key="3">
    <source>
        <dbReference type="Proteomes" id="UP001265700"/>
    </source>
</evidence>
<accession>A0ABU1WMB5</accession>
<dbReference type="Proteomes" id="UP001265700">
    <property type="component" value="Unassembled WGS sequence"/>
</dbReference>
<name>A0ABU1WMB5_9BURK</name>
<proteinExistence type="predicted"/>
<dbReference type="InterPro" id="IPR003593">
    <property type="entry name" value="AAA+_ATPase"/>
</dbReference>
<protein>
    <submittedName>
        <fullName evidence="2">Type II secretory pathway predicted ATPase ExeA</fullName>
    </submittedName>
</protein>
<evidence type="ECO:0000259" key="1">
    <source>
        <dbReference type="SMART" id="SM00382"/>
    </source>
</evidence>
<sequence>MYESFYGLTEKPFSIQPDPDFLFMSQRHAQAYSMLEYGMMSRAGFTVICGDIGCGKTTLVRRLLNKLGEEVRVGLVTNTHQDMGNLLEWIMLAYGLPFEGKSQVSQYDAFQQFLIAEYGMGHRVVLIIDEAQNLSVPALEYLRMLSNINADKDQLLQMILVGQPQLRDNLKRPELTQFAQRVAVDYFIPPLGTVEVADYIEHRLRVAGRDRKLFSPLAMAKIGKAAQGVPRNINTLCDMALVYGYAYEARVIDVHIIDEVLHDRSQFGVLGDHPPTKAGESLPGRE</sequence>
<keyword evidence="3" id="KW-1185">Reference proteome</keyword>
<dbReference type="InterPro" id="IPR049945">
    <property type="entry name" value="AAA_22"/>
</dbReference>
<comment type="caution">
    <text evidence="2">The sequence shown here is derived from an EMBL/GenBank/DDBJ whole genome shotgun (WGS) entry which is preliminary data.</text>
</comment>
<gene>
    <name evidence="2" type="ORF">J2W49_002017</name>
</gene>
<dbReference type="PANTHER" id="PTHR35894">
    <property type="entry name" value="GENERAL SECRETION PATHWAY PROTEIN A-RELATED"/>
    <property type="match status" value="1"/>
</dbReference>
<dbReference type="EMBL" id="JAVDWU010000003">
    <property type="protein sequence ID" value="MDR7150062.1"/>
    <property type="molecule type" value="Genomic_DNA"/>
</dbReference>
<dbReference type="InterPro" id="IPR027417">
    <property type="entry name" value="P-loop_NTPase"/>
</dbReference>
<evidence type="ECO:0000313" key="2">
    <source>
        <dbReference type="EMBL" id="MDR7150062.1"/>
    </source>
</evidence>